<dbReference type="Pfam" id="PF12833">
    <property type="entry name" value="HTH_18"/>
    <property type="match status" value="1"/>
</dbReference>
<dbReference type="InterPro" id="IPR020449">
    <property type="entry name" value="Tscrpt_reg_AraC-type_HTH"/>
</dbReference>
<accession>A0ABU9F567</accession>
<dbReference type="PROSITE" id="PS01124">
    <property type="entry name" value="HTH_ARAC_FAMILY_2"/>
    <property type="match status" value="1"/>
</dbReference>
<evidence type="ECO:0000259" key="4">
    <source>
        <dbReference type="PROSITE" id="PS01124"/>
    </source>
</evidence>
<gene>
    <name evidence="5" type="ORF">QFI96_007490</name>
</gene>
<dbReference type="RefSeq" id="WP_154143875.1">
    <property type="nucleotide sequence ID" value="NZ_JARXNK020000100.1"/>
</dbReference>
<evidence type="ECO:0000313" key="6">
    <source>
        <dbReference type="Proteomes" id="UP001312893"/>
    </source>
</evidence>
<organism evidence="5 6">
    <name type="scientific">Raoultella lignicola</name>
    <dbReference type="NCBI Taxonomy" id="3040939"/>
    <lineage>
        <taxon>Bacteria</taxon>
        <taxon>Pseudomonadati</taxon>
        <taxon>Pseudomonadota</taxon>
        <taxon>Gammaproteobacteria</taxon>
        <taxon>Enterobacterales</taxon>
        <taxon>Enterobacteriaceae</taxon>
        <taxon>Klebsiella/Raoultella group</taxon>
        <taxon>Raoultella</taxon>
    </lineage>
</organism>
<dbReference type="Gene3D" id="1.10.10.60">
    <property type="entry name" value="Homeodomain-like"/>
    <property type="match status" value="2"/>
</dbReference>
<proteinExistence type="predicted"/>
<dbReference type="Gene3D" id="3.20.80.10">
    <property type="entry name" value="Regulatory factor, effector binding domain"/>
    <property type="match status" value="1"/>
</dbReference>
<name>A0ABU9F567_9ENTR</name>
<dbReference type="Pfam" id="PF06445">
    <property type="entry name" value="GyrI-like"/>
    <property type="match status" value="1"/>
</dbReference>
<evidence type="ECO:0000256" key="1">
    <source>
        <dbReference type="ARBA" id="ARBA00023015"/>
    </source>
</evidence>
<dbReference type="SMART" id="SM00342">
    <property type="entry name" value="HTH_ARAC"/>
    <property type="match status" value="1"/>
</dbReference>
<dbReference type="SUPFAM" id="SSF46689">
    <property type="entry name" value="Homeodomain-like"/>
    <property type="match status" value="2"/>
</dbReference>
<dbReference type="InterPro" id="IPR011256">
    <property type="entry name" value="Reg_factor_effector_dom_sf"/>
</dbReference>
<evidence type="ECO:0000256" key="2">
    <source>
        <dbReference type="ARBA" id="ARBA00023125"/>
    </source>
</evidence>
<dbReference type="Proteomes" id="UP001312893">
    <property type="component" value="Unassembled WGS sequence"/>
</dbReference>
<dbReference type="InterPro" id="IPR029442">
    <property type="entry name" value="GyrI-like"/>
</dbReference>
<dbReference type="EMBL" id="JARXNK020000100">
    <property type="protein sequence ID" value="MEL0551541.1"/>
    <property type="molecule type" value="Genomic_DNA"/>
</dbReference>
<dbReference type="InterPro" id="IPR018060">
    <property type="entry name" value="HTH_AraC"/>
</dbReference>
<dbReference type="PANTHER" id="PTHR47504:SF3">
    <property type="entry name" value="HTH-TYPE TRANSCRIPTIONAL REGULATOR YKGA-RELATED"/>
    <property type="match status" value="1"/>
</dbReference>
<sequence length="283" mass="32833">MRNIVFEATLHWVEDNIYRNPSVEELVSHVGYSRRFIYSVFQEFTGQPIGYYIRMRRMTLAAGKLKVTRQSIAAIAHRFHYDSHQTFSREFKKTFGVSPRAYRNNPLWDTTLLHHKITTAFQSLAPPVLVTLAEQGFAGHRFNYEVLPQDNRRPEKIASKQQLDRYRLATDDDIYILSRFHSGADNQQMIAVEAFIGVKSPHMACAVTHTVAAAGRYLRFLFTGSWQEYACLSNYIYINVLPRYGLCRRQGDDIECFSKESRQCAQTGQDLYTLTYYVPVMNL</sequence>
<keyword evidence="6" id="KW-1185">Reference proteome</keyword>
<keyword evidence="3" id="KW-0804">Transcription</keyword>
<keyword evidence="1" id="KW-0805">Transcription regulation</keyword>
<dbReference type="InterPro" id="IPR050959">
    <property type="entry name" value="MarA-like"/>
</dbReference>
<dbReference type="PRINTS" id="PR00032">
    <property type="entry name" value="HTHARAC"/>
</dbReference>
<dbReference type="PANTHER" id="PTHR47504">
    <property type="entry name" value="RIGHT ORIGIN-BINDING PROTEIN"/>
    <property type="match status" value="1"/>
</dbReference>
<comment type="caution">
    <text evidence="5">The sequence shown here is derived from an EMBL/GenBank/DDBJ whole genome shotgun (WGS) entry which is preliminary data.</text>
</comment>
<reference evidence="5 6" key="1">
    <citation type="submission" date="2024-04" db="EMBL/GenBank/DDBJ databases">
        <title>Two novel Raoultella species associated with bleeding cankers of broadleaf hosts, Raoultella scottia sp. nov. and Raoultella lignicola sp. nov.</title>
        <authorList>
            <person name="Brady C.L."/>
        </authorList>
    </citation>
    <scope>NUCLEOTIDE SEQUENCE [LARGE SCALE GENOMIC DNA]</scope>
    <source>
        <strain evidence="5 6">TW_WC1a.1</strain>
    </source>
</reference>
<dbReference type="InterPro" id="IPR009057">
    <property type="entry name" value="Homeodomain-like_sf"/>
</dbReference>
<protein>
    <submittedName>
        <fullName evidence="5">Helix-turn-helix domain-containing protein</fullName>
    </submittedName>
</protein>
<evidence type="ECO:0000256" key="3">
    <source>
        <dbReference type="ARBA" id="ARBA00023163"/>
    </source>
</evidence>
<evidence type="ECO:0000313" key="5">
    <source>
        <dbReference type="EMBL" id="MEL0551541.1"/>
    </source>
</evidence>
<feature type="domain" description="HTH araC/xylS-type" evidence="4">
    <location>
        <begin position="7"/>
        <end position="105"/>
    </location>
</feature>
<keyword evidence="2" id="KW-0238">DNA-binding</keyword>
<dbReference type="SUPFAM" id="SSF55136">
    <property type="entry name" value="Probable bacterial effector-binding domain"/>
    <property type="match status" value="1"/>
</dbReference>